<reference evidence="2" key="1">
    <citation type="submission" date="2014-09" db="EMBL/GenBank/DDBJ databases">
        <authorList>
            <person name="Magalhaes I.L.F."/>
            <person name="Oliveira U."/>
            <person name="Santos F.R."/>
            <person name="Vidigal T.H.D.A."/>
            <person name="Brescovit A.D."/>
            <person name="Santos A.J."/>
        </authorList>
    </citation>
    <scope>NUCLEOTIDE SEQUENCE</scope>
    <source>
        <tissue evidence="2">Shoot tissue taken approximately 20 cm above the soil surface</tissue>
    </source>
</reference>
<sequence>MELEKIMLFSGLVSGVPTMVKVSILLLLMLIKLRDLVCIISLKSKQVMCKRKSD</sequence>
<organism evidence="2">
    <name type="scientific">Arundo donax</name>
    <name type="common">Giant reed</name>
    <name type="synonym">Donax arundinaceus</name>
    <dbReference type="NCBI Taxonomy" id="35708"/>
    <lineage>
        <taxon>Eukaryota</taxon>
        <taxon>Viridiplantae</taxon>
        <taxon>Streptophyta</taxon>
        <taxon>Embryophyta</taxon>
        <taxon>Tracheophyta</taxon>
        <taxon>Spermatophyta</taxon>
        <taxon>Magnoliopsida</taxon>
        <taxon>Liliopsida</taxon>
        <taxon>Poales</taxon>
        <taxon>Poaceae</taxon>
        <taxon>PACMAD clade</taxon>
        <taxon>Arundinoideae</taxon>
        <taxon>Arundineae</taxon>
        <taxon>Arundo</taxon>
    </lineage>
</organism>
<keyword evidence="1" id="KW-0472">Membrane</keyword>
<keyword evidence="1" id="KW-0812">Transmembrane</keyword>
<dbReference type="AlphaFoldDB" id="A0A0A9GAQ6"/>
<accession>A0A0A9GAQ6</accession>
<proteinExistence type="predicted"/>
<protein>
    <submittedName>
        <fullName evidence="2">Uncharacterized protein</fullName>
    </submittedName>
</protein>
<evidence type="ECO:0000313" key="2">
    <source>
        <dbReference type="EMBL" id="JAE17788.1"/>
    </source>
</evidence>
<evidence type="ECO:0000256" key="1">
    <source>
        <dbReference type="SAM" id="Phobius"/>
    </source>
</evidence>
<reference evidence="2" key="2">
    <citation type="journal article" date="2015" name="Data Brief">
        <title>Shoot transcriptome of the giant reed, Arundo donax.</title>
        <authorList>
            <person name="Barrero R.A."/>
            <person name="Guerrero F.D."/>
            <person name="Moolhuijzen P."/>
            <person name="Goolsby J.A."/>
            <person name="Tidwell J."/>
            <person name="Bellgard S.E."/>
            <person name="Bellgard M.I."/>
        </authorList>
    </citation>
    <scope>NUCLEOTIDE SEQUENCE</scope>
    <source>
        <tissue evidence="2">Shoot tissue taken approximately 20 cm above the soil surface</tissue>
    </source>
</reference>
<feature type="transmembrane region" description="Helical" evidence="1">
    <location>
        <begin position="6"/>
        <end position="31"/>
    </location>
</feature>
<dbReference type="EMBL" id="GBRH01180108">
    <property type="protein sequence ID" value="JAE17788.1"/>
    <property type="molecule type" value="Transcribed_RNA"/>
</dbReference>
<name>A0A0A9GAQ6_ARUDO</name>
<keyword evidence="1" id="KW-1133">Transmembrane helix</keyword>